<dbReference type="EMBL" id="SJPJ01000001">
    <property type="protein sequence ID" value="TWT80707.1"/>
    <property type="molecule type" value="Genomic_DNA"/>
</dbReference>
<proteinExistence type="predicted"/>
<keyword evidence="2" id="KW-1185">Reference proteome</keyword>
<dbReference type="Gene3D" id="3.90.550.10">
    <property type="entry name" value="Spore Coat Polysaccharide Biosynthesis Protein SpsA, Chain A"/>
    <property type="match status" value="1"/>
</dbReference>
<dbReference type="AlphaFoldDB" id="A0A5C5Z1D3"/>
<accession>A0A5C5Z1D3</accession>
<dbReference type="Proteomes" id="UP000315010">
    <property type="component" value="Unassembled WGS sequence"/>
</dbReference>
<comment type="caution">
    <text evidence="1">The sequence shown here is derived from an EMBL/GenBank/DDBJ whole genome shotgun (WGS) entry which is preliminary data.</text>
</comment>
<evidence type="ECO:0000313" key="1">
    <source>
        <dbReference type="EMBL" id="TWT80707.1"/>
    </source>
</evidence>
<reference evidence="1 2" key="1">
    <citation type="submission" date="2019-02" db="EMBL/GenBank/DDBJ databases">
        <title>Deep-cultivation of Planctomycetes and their phenomic and genomic characterization uncovers novel biology.</title>
        <authorList>
            <person name="Wiegand S."/>
            <person name="Jogler M."/>
            <person name="Boedeker C."/>
            <person name="Pinto D."/>
            <person name="Vollmers J."/>
            <person name="Rivas-Marin E."/>
            <person name="Kohn T."/>
            <person name="Peeters S.H."/>
            <person name="Heuer A."/>
            <person name="Rast P."/>
            <person name="Oberbeckmann S."/>
            <person name="Bunk B."/>
            <person name="Jeske O."/>
            <person name="Meyerdierks A."/>
            <person name="Storesund J.E."/>
            <person name="Kallscheuer N."/>
            <person name="Luecker S."/>
            <person name="Lage O.M."/>
            <person name="Pohl T."/>
            <person name="Merkel B.J."/>
            <person name="Hornburger P."/>
            <person name="Mueller R.-W."/>
            <person name="Bruemmer F."/>
            <person name="Labrenz M."/>
            <person name="Spormann A.M."/>
            <person name="Op Den Camp H."/>
            <person name="Overmann J."/>
            <person name="Amann R."/>
            <person name="Jetten M.S.M."/>
            <person name="Mascher T."/>
            <person name="Medema M.H."/>
            <person name="Devos D.P."/>
            <person name="Kaster A.-K."/>
            <person name="Ovreas L."/>
            <person name="Rohde M."/>
            <person name="Galperin M.Y."/>
            <person name="Jogler C."/>
        </authorList>
    </citation>
    <scope>NUCLEOTIDE SEQUENCE [LARGE SCALE GENOMIC DNA]</scope>
    <source>
        <strain evidence="1 2">CA13</strain>
    </source>
</reference>
<organism evidence="1 2">
    <name type="scientific">Novipirellula herctigrandis</name>
    <dbReference type="NCBI Taxonomy" id="2527986"/>
    <lineage>
        <taxon>Bacteria</taxon>
        <taxon>Pseudomonadati</taxon>
        <taxon>Planctomycetota</taxon>
        <taxon>Planctomycetia</taxon>
        <taxon>Pirellulales</taxon>
        <taxon>Pirellulaceae</taxon>
        <taxon>Novipirellula</taxon>
    </lineage>
</organism>
<dbReference type="CDD" id="cd00761">
    <property type="entry name" value="Glyco_tranf_GTA_type"/>
    <property type="match status" value="1"/>
</dbReference>
<gene>
    <name evidence="1" type="ORF">CA13_21530</name>
</gene>
<name>A0A5C5Z1D3_9BACT</name>
<sequence length="319" mass="35069">MLAFFLVGDSVPKTPLTARLSIVVPVGKDTIAFETSLISVLEHRPSGCEVIVAHDGSYDDPFELSDEVRFVVSDTSEVSGLVESGVELAKGRFIHVISNGLKATSEWVDAALEKFEHQDVAAVAPVVRQTRDGEIVALGWHDHAGRLCDPSCAGTTEVDRPQAMRTDGVFIDASFWRSDVLRSAMHCYRGSNLLEASYAAGLALKKAGWRSVSADGSDLVCEGFTPTWNVASFTRGKRLWAIRQSITKDRRALRDGVRSAMRNLASPDRFIESLGQLSGKSVVAEMQRRVHWDEIREFSSSINVIPMRGQKSEAYRRAA</sequence>
<evidence type="ECO:0000313" key="2">
    <source>
        <dbReference type="Proteomes" id="UP000315010"/>
    </source>
</evidence>
<protein>
    <recommendedName>
        <fullName evidence="3">Glycosyl transferase family 2</fullName>
    </recommendedName>
</protein>
<dbReference type="SUPFAM" id="SSF53448">
    <property type="entry name" value="Nucleotide-diphospho-sugar transferases"/>
    <property type="match status" value="1"/>
</dbReference>
<evidence type="ECO:0008006" key="3">
    <source>
        <dbReference type="Google" id="ProtNLM"/>
    </source>
</evidence>
<dbReference type="InterPro" id="IPR029044">
    <property type="entry name" value="Nucleotide-diphossugar_trans"/>
</dbReference>